<dbReference type="InterPro" id="IPR001867">
    <property type="entry name" value="OmpR/PhoB-type_DNA-bd"/>
</dbReference>
<protein>
    <submittedName>
        <fullName evidence="6">Protein kinase</fullName>
    </submittedName>
</protein>
<dbReference type="STRING" id="1386089.N865_11955"/>
<feature type="region of interest" description="Disordered" evidence="4">
    <location>
        <begin position="241"/>
        <end position="275"/>
    </location>
</feature>
<dbReference type="eggNOG" id="COG3903">
    <property type="taxonomic scope" value="Bacteria"/>
</dbReference>
<dbReference type="InterPro" id="IPR036388">
    <property type="entry name" value="WH-like_DNA-bd_sf"/>
</dbReference>
<dbReference type="EMBL" id="AWSA01000029">
    <property type="protein sequence ID" value="EWT01022.1"/>
    <property type="molecule type" value="Genomic_DNA"/>
</dbReference>
<dbReference type="Proteomes" id="UP000019489">
    <property type="component" value="Unassembled WGS sequence"/>
</dbReference>
<dbReference type="Gene3D" id="1.25.40.10">
    <property type="entry name" value="Tetratricopeptide repeat domain"/>
    <property type="match status" value="1"/>
</dbReference>
<dbReference type="SUPFAM" id="SSF48452">
    <property type="entry name" value="TPR-like"/>
    <property type="match status" value="2"/>
</dbReference>
<dbReference type="Gene3D" id="1.10.10.10">
    <property type="entry name" value="Winged helix-like DNA-binding domain superfamily/Winged helix DNA-binding domain"/>
    <property type="match status" value="1"/>
</dbReference>
<dbReference type="GO" id="GO:0016301">
    <property type="term" value="F:kinase activity"/>
    <property type="evidence" value="ECO:0007669"/>
    <property type="project" value="UniProtKB-KW"/>
</dbReference>
<dbReference type="Gene3D" id="3.40.50.300">
    <property type="entry name" value="P-loop containing nucleotide triphosphate hydrolases"/>
    <property type="match status" value="1"/>
</dbReference>
<dbReference type="GO" id="GO:0000160">
    <property type="term" value="P:phosphorelay signal transduction system"/>
    <property type="evidence" value="ECO:0007669"/>
    <property type="project" value="InterPro"/>
</dbReference>
<name>W9G6X3_9MICO</name>
<keyword evidence="2 3" id="KW-0238">DNA-binding</keyword>
<dbReference type="PATRIC" id="fig|1386089.3.peg.2726"/>
<dbReference type="InterPro" id="IPR016032">
    <property type="entry name" value="Sig_transdc_resp-reg_C-effctor"/>
</dbReference>
<evidence type="ECO:0000313" key="7">
    <source>
        <dbReference type="Proteomes" id="UP000019489"/>
    </source>
</evidence>
<feature type="region of interest" description="Disordered" evidence="4">
    <location>
        <begin position="555"/>
        <end position="581"/>
    </location>
</feature>
<dbReference type="SUPFAM" id="SSF46894">
    <property type="entry name" value="C-terminal effector domain of the bipartite response regulators"/>
    <property type="match status" value="1"/>
</dbReference>
<evidence type="ECO:0000256" key="2">
    <source>
        <dbReference type="ARBA" id="ARBA00023125"/>
    </source>
</evidence>
<evidence type="ECO:0000313" key="6">
    <source>
        <dbReference type="EMBL" id="EWT01022.1"/>
    </source>
</evidence>
<evidence type="ECO:0000259" key="5">
    <source>
        <dbReference type="PROSITE" id="PS51755"/>
    </source>
</evidence>
<keyword evidence="6" id="KW-0418">Kinase</keyword>
<comment type="similarity">
    <text evidence="1">Belongs to the AfsR/DnrI/RedD regulatory family.</text>
</comment>
<evidence type="ECO:0000256" key="4">
    <source>
        <dbReference type="SAM" id="MobiDB-lite"/>
    </source>
</evidence>
<feature type="DNA-binding region" description="OmpR/PhoB-type" evidence="3">
    <location>
        <begin position="1"/>
        <end position="88"/>
    </location>
</feature>
<dbReference type="InterPro" id="IPR011990">
    <property type="entry name" value="TPR-like_helical_dom_sf"/>
</dbReference>
<dbReference type="Pfam" id="PF03704">
    <property type="entry name" value="BTAD"/>
    <property type="match status" value="1"/>
</dbReference>
<dbReference type="eggNOG" id="COG3629">
    <property type="taxonomic scope" value="Bacteria"/>
</dbReference>
<dbReference type="PANTHER" id="PTHR47691">
    <property type="entry name" value="REGULATOR-RELATED"/>
    <property type="match status" value="1"/>
</dbReference>
<dbReference type="SUPFAM" id="SSF52540">
    <property type="entry name" value="P-loop containing nucleoside triphosphate hydrolases"/>
    <property type="match status" value="1"/>
</dbReference>
<feature type="domain" description="OmpR/PhoB-type" evidence="5">
    <location>
        <begin position="1"/>
        <end position="88"/>
    </location>
</feature>
<keyword evidence="7" id="KW-1185">Reference proteome</keyword>
<accession>W9G6X3</accession>
<dbReference type="SMART" id="SM01043">
    <property type="entry name" value="BTAD"/>
    <property type="match status" value="1"/>
</dbReference>
<dbReference type="InterPro" id="IPR005158">
    <property type="entry name" value="BTAD"/>
</dbReference>
<gene>
    <name evidence="6" type="ORF">N865_11955</name>
</gene>
<reference evidence="6 7" key="1">
    <citation type="submission" date="2013-08" db="EMBL/GenBank/DDBJ databases">
        <title>Intrasporangium oryzae NRRL B-24470.</title>
        <authorList>
            <person name="Liu H."/>
            <person name="Wang G."/>
        </authorList>
    </citation>
    <scope>NUCLEOTIDE SEQUENCE [LARGE SCALE GENOMIC DNA]</scope>
    <source>
        <strain evidence="6 7">NRRL B-24470</strain>
    </source>
</reference>
<dbReference type="PRINTS" id="PR00364">
    <property type="entry name" value="DISEASERSIST"/>
</dbReference>
<dbReference type="PROSITE" id="PS51755">
    <property type="entry name" value="OMPR_PHOB"/>
    <property type="match status" value="1"/>
</dbReference>
<evidence type="ECO:0000256" key="3">
    <source>
        <dbReference type="PROSITE-ProRule" id="PRU01091"/>
    </source>
</evidence>
<dbReference type="GO" id="GO:0043531">
    <property type="term" value="F:ADP binding"/>
    <property type="evidence" value="ECO:0007669"/>
    <property type="project" value="InterPro"/>
</dbReference>
<dbReference type="GO" id="GO:0003677">
    <property type="term" value="F:DNA binding"/>
    <property type="evidence" value="ECO:0007669"/>
    <property type="project" value="UniProtKB-UniRule"/>
</dbReference>
<dbReference type="Pfam" id="PF00486">
    <property type="entry name" value="Trans_reg_C"/>
    <property type="match status" value="1"/>
</dbReference>
<evidence type="ECO:0000256" key="1">
    <source>
        <dbReference type="ARBA" id="ARBA00005820"/>
    </source>
</evidence>
<keyword evidence="6" id="KW-0808">Transferase</keyword>
<proteinExistence type="inferred from homology"/>
<dbReference type="CDD" id="cd15831">
    <property type="entry name" value="BTAD"/>
    <property type="match status" value="1"/>
</dbReference>
<sequence length="978" mass="103253">MEVWHAGARVEGIPPRARAVLAALLVDAGRVVPRDVLVDRVWGDAPPPSHAVTVQSTISRLRRLVEPGVADGAWTVLRTRDPGYVLDVTTDDVDFLNFESLLTRARNLARQGDSYAARAAAADALALWHGVPYADVEGDFVVEERRRLDRLEVSAHELAAELDLSLGRHEELVESLSALVREEPLREGLHASLILALYRSGRQAEALQAYDAVRRLLAEELGVDPGPELQRLHERVLRQDPELSLGAGSEAGTSAVPDARIPDQPGQAAYGGPDGIPAPTTRFVGRDHDLTTVAGALGHGRLVTLVGPGGSGKTRLALEVVRRGLVNPQGVALVELAGIDTSETVADHVAVSLGVGVTTGRPIDAVARSIADRPVLLVLDNCEHVVDGAATAVETLLTRCPGLRVLATSRQPLDLPGEAVLPCGPMDVSGASSDAVRLFLDRAALAAPSMAAATADDLALVEEICAALDGLPLAVELAAACLTTLPLAEVAARVEDRFELLSSGRRTAPPHQRTLAATVQWSVDLLGERETAVFEAASVFHGSFAADALTAVTDDEADPASGTASSGTASSGGRPSGRGPTMTALRALVAKSLVVLDHASGRYRMLETLRWFARDRLDEDRQRRLDDRHAAFLADLVDRIEPTLRSAEGIVGWRRLDAEHENIRAAMAHTLATGDALTALRLAGGVSWWCYRRGHVREGREWLAAALDLHRADPGALPPPERSARLRALLGDALLAYLGGDVPVIAARTDEMRRLAEGHDDASLALALVLRSFVDAMVGAVGPDTVTPDPEAWMALAEGSGVEWVQAEIAMTLGQFARAGGDRDAALAHLDRSAVIALEAGHRWAWVSALWVRAKVLIDVGRGDEAMAAIAESVDGAFADGDRTSTLAGLLTAAGAAAAVHQPRAAARLLGAMNELGCRVGYDPLAMDPLDGQSYVEAVRAALGDEEYEAERARGAELDLGAAVAVIDGLAADVDAIA</sequence>
<dbReference type="InterPro" id="IPR027417">
    <property type="entry name" value="P-loop_NTPase"/>
</dbReference>
<dbReference type="SMART" id="SM00862">
    <property type="entry name" value="Trans_reg_C"/>
    <property type="match status" value="1"/>
</dbReference>
<dbReference type="GO" id="GO:0006355">
    <property type="term" value="P:regulation of DNA-templated transcription"/>
    <property type="evidence" value="ECO:0007669"/>
    <property type="project" value="InterPro"/>
</dbReference>
<comment type="caution">
    <text evidence="6">The sequence shown here is derived from an EMBL/GenBank/DDBJ whole genome shotgun (WGS) entry which is preliminary data.</text>
</comment>
<feature type="compositionally biased region" description="Low complexity" evidence="4">
    <location>
        <begin position="559"/>
        <end position="581"/>
    </location>
</feature>
<organism evidence="6 7">
    <name type="scientific">Intrasporangium oryzae NRRL B-24470</name>
    <dbReference type="NCBI Taxonomy" id="1386089"/>
    <lineage>
        <taxon>Bacteria</taxon>
        <taxon>Bacillati</taxon>
        <taxon>Actinomycetota</taxon>
        <taxon>Actinomycetes</taxon>
        <taxon>Micrococcales</taxon>
        <taxon>Intrasporangiaceae</taxon>
        <taxon>Intrasporangium</taxon>
    </lineage>
</organism>
<dbReference type="CDD" id="cd00383">
    <property type="entry name" value="trans_reg_C"/>
    <property type="match status" value="1"/>
</dbReference>
<dbReference type="AlphaFoldDB" id="W9G6X3"/>
<dbReference type="PANTHER" id="PTHR47691:SF3">
    <property type="entry name" value="HTH-TYPE TRANSCRIPTIONAL REGULATOR RV0890C-RELATED"/>
    <property type="match status" value="1"/>
</dbReference>